<evidence type="ECO:0000256" key="2">
    <source>
        <dbReference type="PIRNR" id="PIRNR006276"/>
    </source>
</evidence>
<accession>A0A0J1H6K2</accession>
<protein>
    <recommendedName>
        <fullName evidence="2">Universal stress protein</fullName>
    </recommendedName>
</protein>
<comment type="similarity">
    <text evidence="1 2">Belongs to the universal stress protein A family.</text>
</comment>
<dbReference type="InterPro" id="IPR006015">
    <property type="entry name" value="Universal_stress_UspA"/>
</dbReference>
<dbReference type="EMBL" id="LDOT01000005">
    <property type="protein sequence ID" value="KLV07334.1"/>
    <property type="molecule type" value="Genomic_DNA"/>
</dbReference>
<dbReference type="Pfam" id="PF00582">
    <property type="entry name" value="Usp"/>
    <property type="match status" value="1"/>
</dbReference>
<keyword evidence="2" id="KW-0963">Cytoplasm</keyword>
<reference evidence="4 5" key="1">
    <citation type="submission" date="2015-05" db="EMBL/GenBank/DDBJ databases">
        <title>Photobacterium galathea sp. nov.</title>
        <authorList>
            <person name="Machado H."/>
            <person name="Gram L."/>
        </authorList>
    </citation>
    <scope>NUCLEOTIDE SEQUENCE [LARGE SCALE GENOMIC DNA]</scope>
    <source>
        <strain evidence="4 5">CGMCC 1.12159</strain>
    </source>
</reference>
<dbReference type="InterPro" id="IPR006016">
    <property type="entry name" value="UspA"/>
</dbReference>
<evidence type="ECO:0000259" key="3">
    <source>
        <dbReference type="Pfam" id="PF00582"/>
    </source>
</evidence>
<comment type="subcellular location">
    <subcellularLocation>
        <location evidence="2">Cytoplasm</location>
    </subcellularLocation>
</comment>
<sequence length="140" mass="15514">MALYQTILLAVDPTDNEAHRLMVKAAVIAEQNNAELHLAFVEPGMGNVSFADAELGIEEAHNELEQRRMEQLRGLADTSPYKVRAIHMANGDVVKHLVFLADKVGANLVVTGHRRSGIHWFKDISRALADELDCDVLICQ</sequence>
<dbReference type="CDD" id="cd00293">
    <property type="entry name" value="USP-like"/>
    <property type="match status" value="1"/>
</dbReference>
<dbReference type="Proteomes" id="UP000036097">
    <property type="component" value="Unassembled WGS sequence"/>
</dbReference>
<keyword evidence="5" id="KW-1185">Reference proteome</keyword>
<comment type="caution">
    <text evidence="4">The sequence shown here is derived from an EMBL/GenBank/DDBJ whole genome shotgun (WGS) entry which is preliminary data.</text>
</comment>
<dbReference type="OrthoDB" id="9792500at2"/>
<feature type="domain" description="UspA" evidence="3">
    <location>
        <begin position="4"/>
        <end position="139"/>
    </location>
</feature>
<dbReference type="SUPFAM" id="SSF52402">
    <property type="entry name" value="Adenine nucleotide alpha hydrolases-like"/>
    <property type="match status" value="1"/>
</dbReference>
<organism evidence="4 5">
    <name type="scientific">Photobacterium aquae</name>
    <dbReference type="NCBI Taxonomy" id="1195763"/>
    <lineage>
        <taxon>Bacteria</taxon>
        <taxon>Pseudomonadati</taxon>
        <taxon>Pseudomonadota</taxon>
        <taxon>Gammaproteobacteria</taxon>
        <taxon>Vibrionales</taxon>
        <taxon>Vibrionaceae</taxon>
        <taxon>Photobacterium</taxon>
    </lineage>
</organism>
<dbReference type="Gene3D" id="3.40.50.620">
    <property type="entry name" value="HUPs"/>
    <property type="match status" value="1"/>
</dbReference>
<dbReference type="GO" id="GO:0005737">
    <property type="term" value="C:cytoplasm"/>
    <property type="evidence" value="ECO:0007669"/>
    <property type="project" value="UniProtKB-SubCell"/>
</dbReference>
<dbReference type="STRING" id="1195763.ABT56_04510"/>
<proteinExistence type="inferred from homology"/>
<evidence type="ECO:0000313" key="4">
    <source>
        <dbReference type="EMBL" id="KLV07334.1"/>
    </source>
</evidence>
<evidence type="ECO:0000313" key="5">
    <source>
        <dbReference type="Proteomes" id="UP000036097"/>
    </source>
</evidence>
<dbReference type="InterPro" id="IPR014729">
    <property type="entry name" value="Rossmann-like_a/b/a_fold"/>
</dbReference>
<name>A0A0J1H6K2_9GAMM</name>
<gene>
    <name evidence="4" type="ORF">ABT56_04510</name>
</gene>
<evidence type="ECO:0000256" key="1">
    <source>
        <dbReference type="ARBA" id="ARBA00008791"/>
    </source>
</evidence>
<dbReference type="RefSeq" id="WP_047877676.1">
    <property type="nucleotide sequence ID" value="NZ_LDOT01000005.1"/>
</dbReference>
<dbReference type="AlphaFoldDB" id="A0A0J1H6K2"/>
<dbReference type="PIRSF" id="PIRSF006276">
    <property type="entry name" value="UspA"/>
    <property type="match status" value="1"/>
</dbReference>
<dbReference type="PATRIC" id="fig|1195763.3.peg.956"/>